<proteinExistence type="predicted"/>
<sequence length="224" mass="23719">MTSHQRSGVRPAAGRIVVGVVLVAALVFSAVKAVDLWRGDPFPVADPVAVAQRLDAQTQAIYDALELPEAQLDPQWPGEGIEATIYNCHPRGLRNLNDVLSDSPPHEPGTADVHESWALAGVTPAAAVEAIGRARRTLAAAGWQVVSYRDDGVGEVALRLRPPATDDKVAVKAGVWTYPSGRLEVFAGAECLRYPDGTAVDDEGKPDVPGRADAPAQLRSRPAP</sequence>
<name>A0ABW0X587_9ACTN</name>
<evidence type="ECO:0000313" key="3">
    <source>
        <dbReference type="Proteomes" id="UP001595975"/>
    </source>
</evidence>
<evidence type="ECO:0000313" key="2">
    <source>
        <dbReference type="EMBL" id="MFC5664940.1"/>
    </source>
</evidence>
<dbReference type="Proteomes" id="UP001595975">
    <property type="component" value="Unassembled WGS sequence"/>
</dbReference>
<evidence type="ECO:0008006" key="4">
    <source>
        <dbReference type="Google" id="ProtNLM"/>
    </source>
</evidence>
<gene>
    <name evidence="2" type="ORF">ACFP3U_18360</name>
</gene>
<keyword evidence="3" id="KW-1185">Reference proteome</keyword>
<reference evidence="3" key="1">
    <citation type="journal article" date="2019" name="Int. J. Syst. Evol. Microbiol.">
        <title>The Global Catalogue of Microorganisms (GCM) 10K type strain sequencing project: providing services to taxonomists for standard genome sequencing and annotation.</title>
        <authorList>
            <consortium name="The Broad Institute Genomics Platform"/>
            <consortium name="The Broad Institute Genome Sequencing Center for Infectious Disease"/>
            <person name="Wu L."/>
            <person name="Ma J."/>
        </authorList>
    </citation>
    <scope>NUCLEOTIDE SEQUENCE [LARGE SCALE GENOMIC DNA]</scope>
    <source>
        <strain evidence="3">CGMCC 4.1437</strain>
    </source>
</reference>
<comment type="caution">
    <text evidence="2">The sequence shown here is derived from an EMBL/GenBank/DDBJ whole genome shotgun (WGS) entry which is preliminary data.</text>
</comment>
<protein>
    <recommendedName>
        <fullName evidence="4">PASTA domain-containing protein</fullName>
    </recommendedName>
</protein>
<organism evidence="2 3">
    <name type="scientific">Kitasatospora misakiensis</name>
    <dbReference type="NCBI Taxonomy" id="67330"/>
    <lineage>
        <taxon>Bacteria</taxon>
        <taxon>Bacillati</taxon>
        <taxon>Actinomycetota</taxon>
        <taxon>Actinomycetes</taxon>
        <taxon>Kitasatosporales</taxon>
        <taxon>Streptomycetaceae</taxon>
        <taxon>Kitasatospora</taxon>
    </lineage>
</organism>
<accession>A0ABW0X587</accession>
<feature type="region of interest" description="Disordered" evidence="1">
    <location>
        <begin position="196"/>
        <end position="224"/>
    </location>
</feature>
<evidence type="ECO:0000256" key="1">
    <source>
        <dbReference type="SAM" id="MobiDB-lite"/>
    </source>
</evidence>
<dbReference type="RefSeq" id="WP_380226631.1">
    <property type="nucleotide sequence ID" value="NZ_JBHSOF010000022.1"/>
</dbReference>
<dbReference type="EMBL" id="JBHSOF010000022">
    <property type="protein sequence ID" value="MFC5664940.1"/>
    <property type="molecule type" value="Genomic_DNA"/>
</dbReference>